<feature type="transmembrane region" description="Helical" evidence="1">
    <location>
        <begin position="39"/>
        <end position="59"/>
    </location>
</feature>
<dbReference type="STRING" id="883161.HMPREF9306_00546"/>
<accession>S2WK09</accession>
<keyword evidence="1" id="KW-1133">Transmembrane helix</keyword>
<dbReference type="AlphaFoldDB" id="S2WK09"/>
<evidence type="ECO:0000313" key="3">
    <source>
        <dbReference type="Proteomes" id="UP000014417"/>
    </source>
</evidence>
<keyword evidence="3" id="KW-1185">Reference proteome</keyword>
<organism evidence="2 3">
    <name type="scientific">Propionimicrobium lymphophilum ACS-093-V-SCH5</name>
    <dbReference type="NCBI Taxonomy" id="883161"/>
    <lineage>
        <taxon>Bacteria</taxon>
        <taxon>Bacillati</taxon>
        <taxon>Actinomycetota</taxon>
        <taxon>Actinomycetes</taxon>
        <taxon>Propionibacteriales</taxon>
        <taxon>Propionibacteriaceae</taxon>
        <taxon>Propionimicrobium</taxon>
    </lineage>
</organism>
<reference evidence="2 3" key="1">
    <citation type="submission" date="2013-04" db="EMBL/GenBank/DDBJ databases">
        <title>The Genome Sequence of Propionimicrobium lymphophilum ACS-093-V-SCH5.</title>
        <authorList>
            <consortium name="The Broad Institute Genomics Platform"/>
            <person name="Earl A."/>
            <person name="Ward D."/>
            <person name="Feldgarden M."/>
            <person name="Gevers D."/>
            <person name="Saerens B."/>
            <person name="Vaneechoutte M."/>
            <person name="Walker B."/>
            <person name="Young S."/>
            <person name="Zeng Q."/>
            <person name="Gargeya S."/>
            <person name="Fitzgerald M."/>
            <person name="Haas B."/>
            <person name="Abouelleil A."/>
            <person name="Allen A.W."/>
            <person name="Alvarado L."/>
            <person name="Arachchi H.M."/>
            <person name="Berlin A.M."/>
            <person name="Chapman S.B."/>
            <person name="Gainer-Dewar J."/>
            <person name="Goldberg J."/>
            <person name="Griggs A."/>
            <person name="Gujja S."/>
            <person name="Hansen M."/>
            <person name="Howarth C."/>
            <person name="Imamovic A."/>
            <person name="Ireland A."/>
            <person name="Larimer J."/>
            <person name="McCowan C."/>
            <person name="Murphy C."/>
            <person name="Pearson M."/>
            <person name="Poon T.W."/>
            <person name="Priest M."/>
            <person name="Roberts A."/>
            <person name="Saif S."/>
            <person name="Shea T."/>
            <person name="Sisk P."/>
            <person name="Sykes S."/>
            <person name="Wortman J."/>
            <person name="Nusbaum C."/>
            <person name="Birren B."/>
        </authorList>
    </citation>
    <scope>NUCLEOTIDE SEQUENCE [LARGE SCALE GENOMIC DNA]</scope>
    <source>
        <strain evidence="2 3">ACS-093-V-SCH5</strain>
    </source>
</reference>
<evidence type="ECO:0000313" key="2">
    <source>
        <dbReference type="EMBL" id="EPD33017.1"/>
    </source>
</evidence>
<keyword evidence="1" id="KW-0472">Membrane</keyword>
<dbReference type="Proteomes" id="UP000014417">
    <property type="component" value="Unassembled WGS sequence"/>
</dbReference>
<dbReference type="EMBL" id="AGZR01000005">
    <property type="protein sequence ID" value="EPD33017.1"/>
    <property type="molecule type" value="Genomic_DNA"/>
</dbReference>
<evidence type="ECO:0000256" key="1">
    <source>
        <dbReference type="SAM" id="Phobius"/>
    </source>
</evidence>
<dbReference type="HOGENOM" id="CLU_2808962_0_0_11"/>
<name>S2WK09_9ACTN</name>
<comment type="caution">
    <text evidence="2">The sequence shown here is derived from an EMBL/GenBank/DDBJ whole genome shotgun (WGS) entry which is preliminary data.</text>
</comment>
<dbReference type="PATRIC" id="fig|883161.3.peg.551"/>
<keyword evidence="1" id="KW-0812">Transmembrane</keyword>
<protein>
    <submittedName>
        <fullName evidence="2">Uncharacterized protein</fullName>
    </submittedName>
</protein>
<sequence length="67" mass="6939">MGGATGKPIESVNWARIPITVQVVGAVLPKTGVFSVNSVAGYAALLVVALTGLATYVRIDVESLRLK</sequence>
<gene>
    <name evidence="2" type="ORF">HMPREF9306_00546</name>
</gene>
<proteinExistence type="predicted"/>